<dbReference type="Pfam" id="PF00487">
    <property type="entry name" value="FA_desaturase"/>
    <property type="match status" value="1"/>
</dbReference>
<dbReference type="InterPro" id="IPR005804">
    <property type="entry name" value="FA_desaturase_dom"/>
</dbReference>
<evidence type="ECO:0000259" key="2">
    <source>
        <dbReference type="Pfam" id="PF00487"/>
    </source>
</evidence>
<dbReference type="InterPro" id="IPR012171">
    <property type="entry name" value="Fatty_acid_desaturase"/>
</dbReference>
<dbReference type="STRING" id="927083.DB32_003429"/>
<protein>
    <submittedName>
        <fullName evidence="3">Fatty acid desaturase</fullName>
    </submittedName>
</protein>
<dbReference type="PANTHER" id="PTHR19353">
    <property type="entry name" value="FATTY ACID DESATURASE 2"/>
    <property type="match status" value="1"/>
</dbReference>
<evidence type="ECO:0000313" key="4">
    <source>
        <dbReference type="Proteomes" id="UP000034883"/>
    </source>
</evidence>
<feature type="domain" description="Fatty acid desaturase" evidence="2">
    <location>
        <begin position="75"/>
        <end position="332"/>
    </location>
</feature>
<proteinExistence type="predicted"/>
<dbReference type="OrthoDB" id="9800167at2"/>
<dbReference type="Proteomes" id="UP000034883">
    <property type="component" value="Chromosome"/>
</dbReference>
<name>A0A0F6W381_9BACT</name>
<dbReference type="GO" id="GO:0016717">
    <property type="term" value="F:oxidoreductase activity, acting on paired donors, with oxidation of a pair of donors resulting in the reduction of molecular oxygen to two molecules of water"/>
    <property type="evidence" value="ECO:0007669"/>
    <property type="project" value="TreeGrafter"/>
</dbReference>
<evidence type="ECO:0000313" key="3">
    <source>
        <dbReference type="EMBL" id="AKF06280.1"/>
    </source>
</evidence>
<evidence type="ECO:0000256" key="1">
    <source>
        <dbReference type="SAM" id="Phobius"/>
    </source>
</evidence>
<dbReference type="EMBL" id="CP011125">
    <property type="protein sequence ID" value="AKF06280.1"/>
    <property type="molecule type" value="Genomic_DNA"/>
</dbReference>
<dbReference type="AlphaFoldDB" id="A0A0F6W381"/>
<reference evidence="3 4" key="1">
    <citation type="submission" date="2015-03" db="EMBL/GenBank/DDBJ databases">
        <title>Genome assembly of Sandaracinus amylolyticus DSM 53668.</title>
        <authorList>
            <person name="Sharma G."/>
            <person name="Subramanian S."/>
        </authorList>
    </citation>
    <scope>NUCLEOTIDE SEQUENCE [LARGE SCALE GENOMIC DNA]</scope>
    <source>
        <strain evidence="3 4">DSM 53668</strain>
    </source>
</reference>
<feature type="transmembrane region" description="Helical" evidence="1">
    <location>
        <begin position="242"/>
        <end position="261"/>
    </location>
</feature>
<dbReference type="RefSeq" id="WP_053233472.1">
    <property type="nucleotide sequence ID" value="NZ_CP011125.1"/>
</dbReference>
<dbReference type="KEGG" id="samy:DB32_003429"/>
<keyword evidence="1" id="KW-1133">Transmembrane helix</keyword>
<dbReference type="GO" id="GO:0016020">
    <property type="term" value="C:membrane"/>
    <property type="evidence" value="ECO:0007669"/>
    <property type="project" value="TreeGrafter"/>
</dbReference>
<feature type="transmembrane region" description="Helical" evidence="1">
    <location>
        <begin position="164"/>
        <end position="187"/>
    </location>
</feature>
<keyword evidence="4" id="KW-1185">Reference proteome</keyword>
<dbReference type="GO" id="GO:0008610">
    <property type="term" value="P:lipid biosynthetic process"/>
    <property type="evidence" value="ECO:0007669"/>
    <property type="project" value="UniProtKB-ARBA"/>
</dbReference>
<keyword evidence="1" id="KW-0472">Membrane</keyword>
<keyword evidence="1" id="KW-0812">Transmembrane</keyword>
<gene>
    <name evidence="3" type="ORF">DB32_003429</name>
</gene>
<organism evidence="3 4">
    <name type="scientific">Sandaracinus amylolyticus</name>
    <dbReference type="NCBI Taxonomy" id="927083"/>
    <lineage>
        <taxon>Bacteria</taxon>
        <taxon>Pseudomonadati</taxon>
        <taxon>Myxococcota</taxon>
        <taxon>Polyangia</taxon>
        <taxon>Polyangiales</taxon>
        <taxon>Sandaracinaceae</taxon>
        <taxon>Sandaracinus</taxon>
    </lineage>
</organism>
<accession>A0A0F6W381</accession>
<sequence>MSAHDPELHDPELDDAHLVDDLESSLDAARSETKLSRSAVPRELLRTATRSGLLRMALEEWAMLAVLWTAMLLTPWWCYPVLALLVAGRLHALGILMHDCSHMPMRDKDVVVRVLEVLCAYPIATTMNAMRYHHLRHHRDSGMRSDPYFKANLEGRPLTYALNVLRGAVLIPFWTLRVPVGLLAVVWPRARNVYGRVWLQDRSGKDLTHSREVVDCGRAELGQGVFQALVVAAWIASPREVLFGYVIPVTITGLLAAWRLLQEHNYVRAEDRSLATILATTNDHHLRWIDKLVLAPRNIGHHVAHHLHPQVGLEHLPALRAWYVERFPDRYPRPQ</sequence>
<feature type="transmembrane region" description="Helical" evidence="1">
    <location>
        <begin position="110"/>
        <end position="130"/>
    </location>
</feature>
<dbReference type="PANTHER" id="PTHR19353:SF19">
    <property type="entry name" value="DELTA(5) FATTY ACID DESATURASE C-RELATED"/>
    <property type="match status" value="1"/>
</dbReference>